<sequence length="696" mass="78324">MPPRWAIKPPALPTMPERDAVPLLEEGHALGEDEHVSMLEEDAQYVMPPRPTRYLYAPMSYEQAMTPQRPMWHPLYWYAFVKEHWHIVDSLRPPDRFYSAISRVGRTLRVLWPQNRMHQTILIVISLWIMLSYTSWAVSESLPRRKVDISAKLDYATRLSEQLESSILEPRPGDGHEVEKPEWRRLRCYSTRRPLRFSDAIACQEHWNFTMPAFPHVDSLTSTDHAYIHINPVINEAQGWYPSKRQEASSDDFSKRPSARAPASIYVVSRDVSESDALRDKILVDVIATHDKNAWPLLTHAYVAKMSHSLFSEGLAIVTHQRPHGLYSRPNHDPLRFDILVSIPSHQPIAGLSIDMREGSIDVLTETAFANAKRIRHIAYHRPKTLLEWMYQSFKDLELTAAELKAVFRIRDQEHFFGSLTLHTQYGDIYVNGRIRSTSEIIAKVMHGMIDSAAQLYANYIYMTTEKGNLSLLERASARASKLLHLSTSDGSIESEPGSTMYGTKTVVTANNGSVTGPALWHANFSLAMSAPHGHIDAAVAVQKPALVDVPYEDFLRTEQGRRVEAQFTAHGNVSIKYVEQTPGVPLKSTASSEAGHVNVVHDPQYEGKLRVQGAQVHLSSSQMPLGRHLAPVEDHRSESPAWLASHVVWDEQARGPAPKVDPSTPVHLEPGKSPLDYGAESLATSKEGTASIFVI</sequence>
<evidence type="ECO:0000313" key="2">
    <source>
        <dbReference type="Proteomes" id="UP001217582"/>
    </source>
</evidence>
<organism evidence="1 2">
    <name type="scientific">Malassezia arunalokei</name>
    <dbReference type="NCBI Taxonomy" id="1514897"/>
    <lineage>
        <taxon>Eukaryota</taxon>
        <taxon>Fungi</taxon>
        <taxon>Dikarya</taxon>
        <taxon>Basidiomycota</taxon>
        <taxon>Ustilaginomycotina</taxon>
        <taxon>Malasseziomycetes</taxon>
        <taxon>Malasseziales</taxon>
        <taxon>Malasseziaceae</taxon>
        <taxon>Malassezia</taxon>
    </lineage>
</organism>
<proteinExistence type="predicted"/>
<reference evidence="1 2" key="1">
    <citation type="submission" date="2023-03" db="EMBL/GenBank/DDBJ databases">
        <title>Mating type loci evolution in Malassezia.</title>
        <authorList>
            <person name="Coelho M.A."/>
        </authorList>
    </citation>
    <scope>NUCLEOTIDE SEQUENCE [LARGE SCALE GENOMIC DNA]</scope>
    <source>
        <strain evidence="1 2">CBS 13387</strain>
    </source>
</reference>
<dbReference type="EMBL" id="CP119918">
    <property type="protein sequence ID" value="WFD15777.1"/>
    <property type="molecule type" value="Genomic_DNA"/>
</dbReference>
<gene>
    <name evidence="1" type="ORF">MARU1_001801</name>
</gene>
<name>A0AAJ5YZE7_9BASI</name>
<dbReference type="Proteomes" id="UP001217582">
    <property type="component" value="Chromosome 3"/>
</dbReference>
<accession>A0AAJ5YZE7</accession>
<dbReference type="AlphaFoldDB" id="A0AAJ5YZE7"/>
<evidence type="ECO:0000313" key="1">
    <source>
        <dbReference type="EMBL" id="WFD15777.1"/>
    </source>
</evidence>
<keyword evidence="2" id="KW-1185">Reference proteome</keyword>
<protein>
    <submittedName>
        <fullName evidence="1">Uncharacterized protein</fullName>
    </submittedName>
</protein>